<keyword evidence="2" id="KW-1185">Reference proteome</keyword>
<accession>A0A089NQM5</accession>
<protein>
    <submittedName>
        <fullName evidence="1">Protein of unassigned function</fullName>
    </submittedName>
</protein>
<dbReference type="eggNOG" id="ENOG50310QZ">
    <property type="taxonomic scope" value="Bacteria"/>
</dbReference>
<dbReference type="KEGG" id="mor:MOC_2471"/>
<dbReference type="Proteomes" id="UP000029492">
    <property type="component" value="Chromosome"/>
</dbReference>
<evidence type="ECO:0000313" key="1">
    <source>
        <dbReference type="EMBL" id="AIQ90226.1"/>
    </source>
</evidence>
<organism evidence="1 2">
    <name type="scientific">Methylobacterium oryzae CBMB20</name>
    <dbReference type="NCBI Taxonomy" id="693986"/>
    <lineage>
        <taxon>Bacteria</taxon>
        <taxon>Pseudomonadati</taxon>
        <taxon>Pseudomonadota</taxon>
        <taxon>Alphaproteobacteria</taxon>
        <taxon>Hyphomicrobiales</taxon>
        <taxon>Methylobacteriaceae</taxon>
        <taxon>Methylobacterium</taxon>
    </lineage>
</organism>
<name>A0A089NQM5_9HYPH</name>
<proteinExistence type="predicted"/>
<dbReference type="EMBL" id="CP003811">
    <property type="protein sequence ID" value="AIQ90226.1"/>
    <property type="molecule type" value="Genomic_DNA"/>
</dbReference>
<dbReference type="AlphaFoldDB" id="A0A089NQM5"/>
<gene>
    <name evidence="1" type="ORF">MOC_2471</name>
</gene>
<dbReference type="HOGENOM" id="CLU_3100735_0_0_5"/>
<evidence type="ECO:0000313" key="2">
    <source>
        <dbReference type="Proteomes" id="UP000029492"/>
    </source>
</evidence>
<reference evidence="1 2" key="1">
    <citation type="journal article" date="2014" name="PLoS ONE">
        <title>Genome Information of Methylobacterium oryzae, a Plant-Probiotic Methylotroph in the Phyllosphere.</title>
        <authorList>
            <person name="Kwak M.J."/>
            <person name="Jeong H."/>
            <person name="Madhaiyan M."/>
            <person name="Lee Y."/>
            <person name="Sa T.M."/>
            <person name="Oh T.K."/>
            <person name="Kim J.F."/>
        </authorList>
    </citation>
    <scope>NUCLEOTIDE SEQUENCE [LARGE SCALE GENOMIC DNA]</scope>
    <source>
        <strain evidence="1 2">CBMB20</strain>
    </source>
</reference>
<sequence>MLVSIGWLGLWAFVWTHLDAEKILLLFAYLTAHQAGYLVGAYLGADFGEDS</sequence>